<comment type="caution">
    <text evidence="1">The sequence shown here is derived from an EMBL/GenBank/DDBJ whole genome shotgun (WGS) entry which is preliminary data.</text>
</comment>
<evidence type="ECO:0000313" key="1">
    <source>
        <dbReference type="EMBL" id="MBW0554941.1"/>
    </source>
</evidence>
<dbReference type="Proteomes" id="UP000765509">
    <property type="component" value="Unassembled WGS sequence"/>
</dbReference>
<gene>
    <name evidence="1" type="ORF">O181_094656</name>
</gene>
<reference evidence="1" key="1">
    <citation type="submission" date="2021-03" db="EMBL/GenBank/DDBJ databases">
        <title>Draft genome sequence of rust myrtle Austropuccinia psidii MF-1, a brazilian biotype.</title>
        <authorList>
            <person name="Quecine M.C."/>
            <person name="Pachon D.M.R."/>
            <person name="Bonatelli M.L."/>
            <person name="Correr F.H."/>
            <person name="Franceschini L.M."/>
            <person name="Leite T.F."/>
            <person name="Margarido G.R.A."/>
            <person name="Almeida C.A."/>
            <person name="Ferrarezi J.A."/>
            <person name="Labate C.A."/>
        </authorList>
    </citation>
    <scope>NUCLEOTIDE SEQUENCE</scope>
    <source>
        <strain evidence="1">MF-1</strain>
    </source>
</reference>
<organism evidence="1 2">
    <name type="scientific">Austropuccinia psidii MF-1</name>
    <dbReference type="NCBI Taxonomy" id="1389203"/>
    <lineage>
        <taxon>Eukaryota</taxon>
        <taxon>Fungi</taxon>
        <taxon>Dikarya</taxon>
        <taxon>Basidiomycota</taxon>
        <taxon>Pucciniomycotina</taxon>
        <taxon>Pucciniomycetes</taxon>
        <taxon>Pucciniales</taxon>
        <taxon>Sphaerophragmiaceae</taxon>
        <taxon>Austropuccinia</taxon>
    </lineage>
</organism>
<name>A0A9Q3J3X5_9BASI</name>
<evidence type="ECO:0000313" key="2">
    <source>
        <dbReference type="Proteomes" id="UP000765509"/>
    </source>
</evidence>
<proteinExistence type="predicted"/>
<protein>
    <recommendedName>
        <fullName evidence="3">Transposase IS30-like HTH domain-containing protein</fullName>
    </recommendedName>
</protein>
<dbReference type="InterPro" id="IPR009057">
    <property type="entry name" value="Homeodomain-like_sf"/>
</dbReference>
<dbReference type="AlphaFoldDB" id="A0A9Q3J3X5"/>
<evidence type="ECO:0008006" key="3">
    <source>
        <dbReference type="Google" id="ProtNLM"/>
    </source>
</evidence>
<dbReference type="SUPFAM" id="SSF46689">
    <property type="entry name" value="Homeodomain-like"/>
    <property type="match status" value="1"/>
</dbReference>
<keyword evidence="2" id="KW-1185">Reference proteome</keyword>
<sequence>MPQSLDEGTQGQIMGMRASGASIQAICNNLQAPPTTVHDRIHKHHKCGHLKLLPIPGRPRKLNDRDLCQLACVVQQNRSKKLAEIKSLITVDVSINTLCSSIHKDLGKKTCIAVKKPYLSPVHMQQ</sequence>
<dbReference type="EMBL" id="AVOT02061779">
    <property type="protein sequence ID" value="MBW0554941.1"/>
    <property type="molecule type" value="Genomic_DNA"/>
</dbReference>
<accession>A0A9Q3J3X5</accession>
<dbReference type="OrthoDB" id="2753252at2759"/>